<keyword evidence="1" id="KW-0472">Membrane</keyword>
<gene>
    <name evidence="2" type="ORF">JQS43_08970</name>
</gene>
<sequence>MTQLTHPQLAPTGATPRTRVVLILVAAAVTIVEIAAVLASFGAEPFARRARPGEETAP</sequence>
<keyword evidence="1" id="KW-0812">Transmembrane</keyword>
<evidence type="ECO:0000313" key="2">
    <source>
        <dbReference type="EMBL" id="QSB16391.1"/>
    </source>
</evidence>
<feature type="transmembrane region" description="Helical" evidence="1">
    <location>
        <begin position="20"/>
        <end position="41"/>
    </location>
</feature>
<keyword evidence="3" id="KW-1185">Reference proteome</keyword>
<dbReference type="EMBL" id="CP070499">
    <property type="protein sequence ID" value="QSB16391.1"/>
    <property type="molecule type" value="Genomic_DNA"/>
</dbReference>
<evidence type="ECO:0000313" key="3">
    <source>
        <dbReference type="Proteomes" id="UP000662857"/>
    </source>
</evidence>
<name>A0A895YFN8_9ACTN</name>
<organism evidence="2 3">
    <name type="scientific">Natronosporangium hydrolyticum</name>
    <dbReference type="NCBI Taxonomy" id="2811111"/>
    <lineage>
        <taxon>Bacteria</taxon>
        <taxon>Bacillati</taxon>
        <taxon>Actinomycetota</taxon>
        <taxon>Actinomycetes</taxon>
        <taxon>Micromonosporales</taxon>
        <taxon>Micromonosporaceae</taxon>
        <taxon>Natronosporangium</taxon>
    </lineage>
</organism>
<proteinExistence type="predicted"/>
<dbReference type="Proteomes" id="UP000662857">
    <property type="component" value="Chromosome"/>
</dbReference>
<dbReference type="KEGG" id="nhy:JQS43_08970"/>
<reference evidence="2" key="1">
    <citation type="submission" date="2021-02" db="EMBL/GenBank/DDBJ databases">
        <title>Natrosporangium hydrolyticum gen. nov., sp. nov, a haloalkaliphilic actinobacterium from a soda solonchak soil.</title>
        <authorList>
            <person name="Sorokin D.Y."/>
            <person name="Khijniak T.V."/>
            <person name="Zakharycheva A.P."/>
            <person name="Boueva O.V."/>
            <person name="Ariskina E.V."/>
            <person name="Hahnke R.L."/>
            <person name="Bunk B."/>
            <person name="Sproer C."/>
            <person name="Schumann P."/>
            <person name="Evtushenko L.I."/>
            <person name="Kublanov I.V."/>
        </authorList>
    </citation>
    <scope>NUCLEOTIDE SEQUENCE</scope>
    <source>
        <strain evidence="2">DSM 106523</strain>
    </source>
</reference>
<dbReference type="AlphaFoldDB" id="A0A895YFN8"/>
<keyword evidence="1" id="KW-1133">Transmembrane helix</keyword>
<evidence type="ECO:0000256" key="1">
    <source>
        <dbReference type="SAM" id="Phobius"/>
    </source>
</evidence>
<accession>A0A895YFN8</accession>
<protein>
    <submittedName>
        <fullName evidence="2">Uncharacterized protein</fullName>
    </submittedName>
</protein>
<dbReference type="RefSeq" id="WP_239678605.1">
    <property type="nucleotide sequence ID" value="NZ_CP070499.1"/>
</dbReference>